<dbReference type="EMBL" id="CM042019">
    <property type="protein sequence ID" value="KAI3824037.1"/>
    <property type="molecule type" value="Genomic_DNA"/>
</dbReference>
<name>A0ACB9JVG4_9ASTR</name>
<proteinExistence type="predicted"/>
<evidence type="ECO:0000313" key="2">
    <source>
        <dbReference type="Proteomes" id="UP001056120"/>
    </source>
</evidence>
<evidence type="ECO:0000313" key="1">
    <source>
        <dbReference type="EMBL" id="KAI3824037.1"/>
    </source>
</evidence>
<keyword evidence="2" id="KW-1185">Reference proteome</keyword>
<reference evidence="2" key="1">
    <citation type="journal article" date="2022" name="Mol. Ecol. Resour.">
        <title>The genomes of chicory, endive, great burdock and yacon provide insights into Asteraceae palaeo-polyploidization history and plant inulin production.</title>
        <authorList>
            <person name="Fan W."/>
            <person name="Wang S."/>
            <person name="Wang H."/>
            <person name="Wang A."/>
            <person name="Jiang F."/>
            <person name="Liu H."/>
            <person name="Zhao H."/>
            <person name="Xu D."/>
            <person name="Zhang Y."/>
        </authorList>
    </citation>
    <scope>NUCLEOTIDE SEQUENCE [LARGE SCALE GENOMIC DNA]</scope>
    <source>
        <strain evidence="2">cv. Yunnan</strain>
    </source>
</reference>
<accession>A0ACB9JVG4</accession>
<sequence>MGRRNRFNENLFGQKGRHGFRRKQRSVVCEATRVSMANLSLDGGKCGKPHQRESWENWMAKRIVRKARDFKRKSKNNSTNQFKTESELEGDYLENYYKFVDESSTLKHGGLNDQDLEKIRHESEVLWAGFEKKASRTIRDLEDNGNSDKDEVVNETAGLEMANGSPKLKRRRVQAIRYFPLMCGPDFGFANFTISGTKTRDVTPKYEPEEDEVYYEDQTILDARMAGSELVGIEALIVDQVEGSCNTSNMEDISEEVKAVIEESEDQKWNK</sequence>
<protein>
    <submittedName>
        <fullName evidence="1">Uncharacterized protein</fullName>
    </submittedName>
</protein>
<dbReference type="Proteomes" id="UP001056120">
    <property type="component" value="Linkage Group LG02"/>
</dbReference>
<reference evidence="1 2" key="2">
    <citation type="journal article" date="2022" name="Mol. Ecol. Resour.">
        <title>The genomes of chicory, endive, great burdock and yacon provide insights into Asteraceae paleo-polyploidization history and plant inulin production.</title>
        <authorList>
            <person name="Fan W."/>
            <person name="Wang S."/>
            <person name="Wang H."/>
            <person name="Wang A."/>
            <person name="Jiang F."/>
            <person name="Liu H."/>
            <person name="Zhao H."/>
            <person name="Xu D."/>
            <person name="Zhang Y."/>
        </authorList>
    </citation>
    <scope>NUCLEOTIDE SEQUENCE [LARGE SCALE GENOMIC DNA]</scope>
    <source>
        <strain evidence="2">cv. Yunnan</strain>
        <tissue evidence="1">Leaves</tissue>
    </source>
</reference>
<gene>
    <name evidence="1" type="ORF">L1987_05484</name>
</gene>
<comment type="caution">
    <text evidence="1">The sequence shown here is derived from an EMBL/GenBank/DDBJ whole genome shotgun (WGS) entry which is preliminary data.</text>
</comment>
<organism evidence="1 2">
    <name type="scientific">Smallanthus sonchifolius</name>
    <dbReference type="NCBI Taxonomy" id="185202"/>
    <lineage>
        <taxon>Eukaryota</taxon>
        <taxon>Viridiplantae</taxon>
        <taxon>Streptophyta</taxon>
        <taxon>Embryophyta</taxon>
        <taxon>Tracheophyta</taxon>
        <taxon>Spermatophyta</taxon>
        <taxon>Magnoliopsida</taxon>
        <taxon>eudicotyledons</taxon>
        <taxon>Gunneridae</taxon>
        <taxon>Pentapetalae</taxon>
        <taxon>asterids</taxon>
        <taxon>campanulids</taxon>
        <taxon>Asterales</taxon>
        <taxon>Asteraceae</taxon>
        <taxon>Asteroideae</taxon>
        <taxon>Heliantheae alliance</taxon>
        <taxon>Millerieae</taxon>
        <taxon>Smallanthus</taxon>
    </lineage>
</organism>